<protein>
    <submittedName>
        <fullName evidence="1">Uncharacterized protein</fullName>
    </submittedName>
</protein>
<dbReference type="HOGENOM" id="CLU_3015541_0_0_1"/>
<dbReference type="EMBL" id="KN822057">
    <property type="protein sequence ID" value="KIM60922.1"/>
    <property type="molecule type" value="Genomic_DNA"/>
</dbReference>
<dbReference type="AlphaFoldDB" id="A0A0C3A7T7"/>
<organism evidence="1 2">
    <name type="scientific">Scleroderma citrinum Foug A</name>
    <dbReference type="NCBI Taxonomy" id="1036808"/>
    <lineage>
        <taxon>Eukaryota</taxon>
        <taxon>Fungi</taxon>
        <taxon>Dikarya</taxon>
        <taxon>Basidiomycota</taxon>
        <taxon>Agaricomycotina</taxon>
        <taxon>Agaricomycetes</taxon>
        <taxon>Agaricomycetidae</taxon>
        <taxon>Boletales</taxon>
        <taxon>Sclerodermatineae</taxon>
        <taxon>Sclerodermataceae</taxon>
        <taxon>Scleroderma</taxon>
    </lineage>
</organism>
<dbReference type="Proteomes" id="UP000053989">
    <property type="component" value="Unassembled WGS sequence"/>
</dbReference>
<name>A0A0C3A7T7_9AGAM</name>
<sequence>MCPNGTTEHLPEHKPNLYVRITPSRSMSLASKCRFQVMSLFPVDLESIRTLRIAGL</sequence>
<dbReference type="InParanoid" id="A0A0C3A7T7"/>
<keyword evidence="2" id="KW-1185">Reference proteome</keyword>
<proteinExistence type="predicted"/>
<evidence type="ECO:0000313" key="2">
    <source>
        <dbReference type="Proteomes" id="UP000053989"/>
    </source>
</evidence>
<accession>A0A0C3A7T7</accession>
<reference evidence="2" key="2">
    <citation type="submission" date="2015-01" db="EMBL/GenBank/DDBJ databases">
        <title>Evolutionary Origins and Diversification of the Mycorrhizal Mutualists.</title>
        <authorList>
            <consortium name="DOE Joint Genome Institute"/>
            <consortium name="Mycorrhizal Genomics Consortium"/>
            <person name="Kohler A."/>
            <person name="Kuo A."/>
            <person name="Nagy L.G."/>
            <person name="Floudas D."/>
            <person name="Copeland A."/>
            <person name="Barry K.W."/>
            <person name="Cichocki N."/>
            <person name="Veneault-Fourrey C."/>
            <person name="LaButti K."/>
            <person name="Lindquist E.A."/>
            <person name="Lipzen A."/>
            <person name="Lundell T."/>
            <person name="Morin E."/>
            <person name="Murat C."/>
            <person name="Riley R."/>
            <person name="Ohm R."/>
            <person name="Sun H."/>
            <person name="Tunlid A."/>
            <person name="Henrissat B."/>
            <person name="Grigoriev I.V."/>
            <person name="Hibbett D.S."/>
            <person name="Martin F."/>
        </authorList>
    </citation>
    <scope>NUCLEOTIDE SEQUENCE [LARGE SCALE GENOMIC DNA]</scope>
    <source>
        <strain evidence="2">Foug A</strain>
    </source>
</reference>
<evidence type="ECO:0000313" key="1">
    <source>
        <dbReference type="EMBL" id="KIM60922.1"/>
    </source>
</evidence>
<gene>
    <name evidence="1" type="ORF">SCLCIDRAFT_1216424</name>
</gene>
<reference evidence="1 2" key="1">
    <citation type="submission" date="2014-04" db="EMBL/GenBank/DDBJ databases">
        <authorList>
            <consortium name="DOE Joint Genome Institute"/>
            <person name="Kuo A."/>
            <person name="Kohler A."/>
            <person name="Nagy L.G."/>
            <person name="Floudas D."/>
            <person name="Copeland A."/>
            <person name="Barry K.W."/>
            <person name="Cichocki N."/>
            <person name="Veneault-Fourrey C."/>
            <person name="LaButti K."/>
            <person name="Lindquist E.A."/>
            <person name="Lipzen A."/>
            <person name="Lundell T."/>
            <person name="Morin E."/>
            <person name="Murat C."/>
            <person name="Sun H."/>
            <person name="Tunlid A."/>
            <person name="Henrissat B."/>
            <person name="Grigoriev I.V."/>
            <person name="Hibbett D.S."/>
            <person name="Martin F."/>
            <person name="Nordberg H.P."/>
            <person name="Cantor M.N."/>
            <person name="Hua S.X."/>
        </authorList>
    </citation>
    <scope>NUCLEOTIDE SEQUENCE [LARGE SCALE GENOMIC DNA]</scope>
    <source>
        <strain evidence="1 2">Foug A</strain>
    </source>
</reference>